<sequence>MIFRRAFPVFAVALFCLMSVSHLRPVCEKLLHPLEQVDPQIFQGGLAFVAGSLNHQPSLDALKQRDSITVYFSNSTDASRTTYTQINRFGDQCQHLPYNITMEGTTFNFDVANRFQLEASFRYTSCPDCVVMQWLVHSEKRRSLELYLLSRRRQVEEKEMEEFLDQLWCYNLPPPVVMDPTKELCPKEPQNTTTLAQGLAEKQDQ</sequence>
<evidence type="ECO:0000256" key="3">
    <source>
        <dbReference type="ARBA" id="ARBA00022729"/>
    </source>
</evidence>
<reference evidence="7 8" key="1">
    <citation type="submission" date="2019-04" db="EMBL/GenBank/DDBJ databases">
        <title>The sequence and de novo assembly of Takifugu bimaculatus genome using PacBio and Hi-C technologies.</title>
        <authorList>
            <person name="Xu P."/>
            <person name="Liu B."/>
            <person name="Zhou Z."/>
        </authorList>
    </citation>
    <scope>NUCLEOTIDE SEQUENCE [LARGE SCALE GENOMIC DNA]</scope>
    <source>
        <strain evidence="7">TB-2018</strain>
        <tissue evidence="7">Muscle</tissue>
    </source>
</reference>
<evidence type="ECO:0000313" key="8">
    <source>
        <dbReference type="Proteomes" id="UP000516260"/>
    </source>
</evidence>
<dbReference type="GO" id="GO:0005576">
    <property type="term" value="C:extracellular region"/>
    <property type="evidence" value="ECO:0007669"/>
    <property type="project" value="UniProtKB-SubCell"/>
</dbReference>
<keyword evidence="8" id="KW-1185">Reference proteome</keyword>
<accession>A0A4Z2B366</accession>
<feature type="chain" id="PRO_5021240210" description="Apolipoprotein M" evidence="6">
    <location>
        <begin position="24"/>
        <end position="205"/>
    </location>
</feature>
<evidence type="ECO:0000256" key="4">
    <source>
        <dbReference type="ARBA" id="ARBA00023180"/>
    </source>
</evidence>
<proteinExistence type="predicted"/>
<evidence type="ECO:0008006" key="9">
    <source>
        <dbReference type="Google" id="ProtNLM"/>
    </source>
</evidence>
<gene>
    <name evidence="7" type="ORF">fugu_008289</name>
</gene>
<protein>
    <recommendedName>
        <fullName evidence="9">Apolipoprotein M</fullName>
    </recommendedName>
</protein>
<keyword evidence="4" id="KW-0325">Glycoprotein</keyword>
<feature type="signal peptide" evidence="6">
    <location>
        <begin position="1"/>
        <end position="23"/>
    </location>
</feature>
<evidence type="ECO:0000256" key="1">
    <source>
        <dbReference type="ARBA" id="ARBA00004613"/>
    </source>
</evidence>
<evidence type="ECO:0000256" key="6">
    <source>
        <dbReference type="SAM" id="SignalP"/>
    </source>
</evidence>
<evidence type="ECO:0000256" key="2">
    <source>
        <dbReference type="ARBA" id="ARBA00022525"/>
    </source>
</evidence>
<keyword evidence="2" id="KW-0964">Secreted</keyword>
<dbReference type="Proteomes" id="UP000516260">
    <property type="component" value="Chromosome 8"/>
</dbReference>
<dbReference type="SUPFAM" id="SSF50814">
    <property type="entry name" value="Lipocalins"/>
    <property type="match status" value="1"/>
</dbReference>
<dbReference type="EMBL" id="SWLE01000021">
    <property type="protein sequence ID" value="TNM86018.1"/>
    <property type="molecule type" value="Genomic_DNA"/>
</dbReference>
<dbReference type="InterPro" id="IPR012674">
    <property type="entry name" value="Calycin"/>
</dbReference>
<dbReference type="AlphaFoldDB" id="A0A4Z2B366"/>
<feature type="region of interest" description="Disordered" evidence="5">
    <location>
        <begin position="185"/>
        <end position="205"/>
    </location>
</feature>
<comment type="subcellular location">
    <subcellularLocation>
        <location evidence="1">Secreted</location>
    </subcellularLocation>
</comment>
<evidence type="ECO:0000313" key="7">
    <source>
        <dbReference type="EMBL" id="TNM86018.1"/>
    </source>
</evidence>
<evidence type="ECO:0000256" key="5">
    <source>
        <dbReference type="SAM" id="MobiDB-lite"/>
    </source>
</evidence>
<dbReference type="PANTHER" id="PTHR11967:SF2">
    <property type="entry name" value="ALPHA-1-ACID GLYCOPROTEIN 1"/>
    <property type="match status" value="1"/>
</dbReference>
<dbReference type="PANTHER" id="PTHR11967">
    <property type="entry name" value="ALPHA-1-ACID GLYCOPROTEIN"/>
    <property type="match status" value="1"/>
</dbReference>
<name>A0A4Z2B366_9TELE</name>
<comment type="caution">
    <text evidence="7">The sequence shown here is derived from an EMBL/GenBank/DDBJ whole genome shotgun (WGS) entry which is preliminary data.</text>
</comment>
<dbReference type="Gene3D" id="2.40.128.20">
    <property type="match status" value="1"/>
</dbReference>
<keyword evidence="3 6" id="KW-0732">Signal</keyword>
<organism evidence="7 8">
    <name type="scientific">Takifugu bimaculatus</name>
    <dbReference type="NCBI Taxonomy" id="433685"/>
    <lineage>
        <taxon>Eukaryota</taxon>
        <taxon>Metazoa</taxon>
        <taxon>Chordata</taxon>
        <taxon>Craniata</taxon>
        <taxon>Vertebrata</taxon>
        <taxon>Euteleostomi</taxon>
        <taxon>Actinopterygii</taxon>
        <taxon>Neopterygii</taxon>
        <taxon>Teleostei</taxon>
        <taxon>Neoteleostei</taxon>
        <taxon>Acanthomorphata</taxon>
        <taxon>Eupercaria</taxon>
        <taxon>Tetraodontiformes</taxon>
        <taxon>Tetradontoidea</taxon>
        <taxon>Tetraodontidae</taxon>
        <taxon>Takifugu</taxon>
    </lineage>
</organism>